<reference evidence="2 5" key="2">
    <citation type="submission" date="2020-07" db="EMBL/GenBank/DDBJ databases">
        <title>Above-ground endophytic microbial communities from plants in different locations in the United States.</title>
        <authorList>
            <person name="Frank C."/>
        </authorList>
    </citation>
    <scope>NUCLEOTIDE SEQUENCE [LARGE SCALE GENOMIC DNA]</scope>
    <source>
        <strain evidence="2 5">WPL5_2</strain>
    </source>
</reference>
<name>A0AAW3T8V3_9MICO</name>
<feature type="domain" description="HTH marR-type" evidence="1">
    <location>
        <begin position="37"/>
        <end position="93"/>
    </location>
</feature>
<comment type="caution">
    <text evidence="2">The sequence shown here is derived from an EMBL/GenBank/DDBJ whole genome shotgun (WGS) entry which is preliminary data.</text>
</comment>
<dbReference type="EMBL" id="JABMCE010000070">
    <property type="protein sequence ID" value="NUU13737.1"/>
    <property type="molecule type" value="Genomic_DNA"/>
</dbReference>
<evidence type="ECO:0000313" key="2">
    <source>
        <dbReference type="EMBL" id="MBA8991544.1"/>
    </source>
</evidence>
<dbReference type="RefSeq" id="WP_175351215.1">
    <property type="nucleotide sequence ID" value="NZ_BAAAWQ010000001.1"/>
</dbReference>
<dbReference type="SUPFAM" id="SSF46785">
    <property type="entry name" value="Winged helix' DNA-binding domain"/>
    <property type="match status" value="1"/>
</dbReference>
<evidence type="ECO:0000313" key="4">
    <source>
        <dbReference type="Proteomes" id="UP000573001"/>
    </source>
</evidence>
<dbReference type="AlphaFoldDB" id="A0AAW3T8V3"/>
<keyword evidence="2" id="KW-0238">DNA-binding</keyword>
<sequence>MTGQTDDESIADFADAVLDIARKLALRAPDRREIVPLTGTEVDVIREIIRNPGTNATQIAAATRLRRSNVSAAMRVLESRELIIKEQVAEDARFVRLTATPYAIENVEKIRALWVRRLRALPPALLAEAAAAHELLERVNSHMEA</sequence>
<dbReference type="GO" id="GO:0003700">
    <property type="term" value="F:DNA-binding transcription factor activity"/>
    <property type="evidence" value="ECO:0007669"/>
    <property type="project" value="InterPro"/>
</dbReference>
<protein>
    <submittedName>
        <fullName evidence="2 3">MarR family transcriptional regulator</fullName>
    </submittedName>
</protein>
<gene>
    <name evidence="2" type="ORF">FHW23_002813</name>
    <name evidence="3" type="ORF">HP507_07815</name>
</gene>
<dbReference type="GO" id="GO:0003677">
    <property type="term" value="F:DNA binding"/>
    <property type="evidence" value="ECO:0007669"/>
    <property type="project" value="UniProtKB-KW"/>
</dbReference>
<dbReference type="Proteomes" id="UP000573001">
    <property type="component" value="Unassembled WGS sequence"/>
</dbReference>
<accession>A0AAW3T8V3</accession>
<dbReference type="InterPro" id="IPR036388">
    <property type="entry name" value="WH-like_DNA-bd_sf"/>
</dbReference>
<dbReference type="InterPro" id="IPR036390">
    <property type="entry name" value="WH_DNA-bd_sf"/>
</dbReference>
<dbReference type="Pfam" id="PF12802">
    <property type="entry name" value="MarR_2"/>
    <property type="match status" value="1"/>
</dbReference>
<dbReference type="Gene3D" id="1.10.10.10">
    <property type="entry name" value="Winged helix-like DNA-binding domain superfamily/Winged helix DNA-binding domain"/>
    <property type="match status" value="1"/>
</dbReference>
<evidence type="ECO:0000313" key="3">
    <source>
        <dbReference type="EMBL" id="NUU13737.1"/>
    </source>
</evidence>
<evidence type="ECO:0000259" key="1">
    <source>
        <dbReference type="Pfam" id="PF12802"/>
    </source>
</evidence>
<dbReference type="InterPro" id="IPR000835">
    <property type="entry name" value="HTH_MarR-typ"/>
</dbReference>
<organism evidence="2 5">
    <name type="scientific">Curtobacterium pusillum</name>
    <dbReference type="NCBI Taxonomy" id="69373"/>
    <lineage>
        <taxon>Bacteria</taxon>
        <taxon>Bacillati</taxon>
        <taxon>Actinomycetota</taxon>
        <taxon>Actinomycetes</taxon>
        <taxon>Micrococcales</taxon>
        <taxon>Microbacteriaceae</taxon>
        <taxon>Curtobacterium</taxon>
    </lineage>
</organism>
<reference evidence="3 4" key="1">
    <citation type="submission" date="2020-05" db="EMBL/GenBank/DDBJ databases">
        <title>Genome Sequencing of Type Strains.</title>
        <authorList>
            <person name="Lemaire J.F."/>
            <person name="Inderbitzin P."/>
            <person name="Gregorio O.A."/>
            <person name="Collins S.B."/>
            <person name="Wespe N."/>
            <person name="Knight-Connoni V."/>
        </authorList>
    </citation>
    <scope>NUCLEOTIDE SEQUENCE [LARGE SCALE GENOMIC DNA]</scope>
    <source>
        <strain evidence="3 4">ATCC 19096</strain>
    </source>
</reference>
<evidence type="ECO:0000313" key="5">
    <source>
        <dbReference type="Proteomes" id="UP000590225"/>
    </source>
</evidence>
<keyword evidence="4" id="KW-1185">Reference proteome</keyword>
<dbReference type="Proteomes" id="UP000590225">
    <property type="component" value="Unassembled WGS sequence"/>
</dbReference>
<proteinExistence type="predicted"/>
<dbReference type="EMBL" id="JACGXP010000004">
    <property type="protein sequence ID" value="MBA8991544.1"/>
    <property type="molecule type" value="Genomic_DNA"/>
</dbReference>